<dbReference type="GO" id="GO:0015658">
    <property type="term" value="F:branched-chain amino acid transmembrane transporter activity"/>
    <property type="evidence" value="ECO:0007669"/>
    <property type="project" value="TreeGrafter"/>
</dbReference>
<dbReference type="EMBL" id="KT006970">
    <property type="protein sequence ID" value="AKQ01521.1"/>
    <property type="molecule type" value="Genomic_DNA"/>
</dbReference>
<protein>
    <submittedName>
        <fullName evidence="7">ABC transporter, branched-chain amino acid transport system ATP-binding protein</fullName>
    </submittedName>
</protein>
<evidence type="ECO:0000259" key="6">
    <source>
        <dbReference type="PROSITE" id="PS50893"/>
    </source>
</evidence>
<dbReference type="Gene3D" id="3.40.50.300">
    <property type="entry name" value="P-loop containing nucleotide triphosphate hydrolases"/>
    <property type="match status" value="1"/>
</dbReference>
<evidence type="ECO:0000256" key="5">
    <source>
        <dbReference type="ARBA" id="ARBA00022970"/>
    </source>
</evidence>
<dbReference type="PROSITE" id="PS50893">
    <property type="entry name" value="ABC_TRANSPORTER_2"/>
    <property type="match status" value="1"/>
</dbReference>
<keyword evidence="3" id="KW-0547">Nucleotide-binding</keyword>
<name>A0A0H4T1P2_9DELT</name>
<evidence type="ECO:0000256" key="3">
    <source>
        <dbReference type="ARBA" id="ARBA00022741"/>
    </source>
</evidence>
<evidence type="ECO:0000256" key="4">
    <source>
        <dbReference type="ARBA" id="ARBA00022840"/>
    </source>
</evidence>
<evidence type="ECO:0000256" key="2">
    <source>
        <dbReference type="ARBA" id="ARBA00022448"/>
    </source>
</evidence>
<evidence type="ECO:0000256" key="1">
    <source>
        <dbReference type="ARBA" id="ARBA00005417"/>
    </source>
</evidence>
<sequence>MLEVERLEVSYGALAALHGVSLTIRPGETVALVGPNGAGKSTLLKTIVGLLVPRAGVIRWEGIPVSAEPPHRIIERGVALVPEGRRLFARMTVRENLELGAFAKRAQRERRAQLERVYTIFPRLLERERQLAGSLSGGEQQMLALGRALMGLPRLLLLDEPSLGLAPRVVESIFSVLAELHREGMSLFIVEQNVQAVLTLAQRAYILEGGRIVGEGEGQRLLQDDHVRAAYLGPLARGASS</sequence>
<feature type="domain" description="ABC transporter" evidence="6">
    <location>
        <begin position="2"/>
        <end position="234"/>
    </location>
</feature>
<dbReference type="PROSITE" id="PS00211">
    <property type="entry name" value="ABC_TRANSPORTER_1"/>
    <property type="match status" value="1"/>
</dbReference>
<dbReference type="CDD" id="cd03224">
    <property type="entry name" value="ABC_TM1139_LivF_branched"/>
    <property type="match status" value="1"/>
</dbReference>
<dbReference type="InterPro" id="IPR003439">
    <property type="entry name" value="ABC_transporter-like_ATP-bd"/>
</dbReference>
<dbReference type="Pfam" id="PF00005">
    <property type="entry name" value="ABC_tran"/>
    <property type="match status" value="1"/>
</dbReference>
<dbReference type="InterPro" id="IPR052156">
    <property type="entry name" value="BCAA_Transport_ATP-bd_LivF"/>
</dbReference>
<dbReference type="GO" id="GO:0005524">
    <property type="term" value="F:ATP binding"/>
    <property type="evidence" value="ECO:0007669"/>
    <property type="project" value="UniProtKB-KW"/>
</dbReference>
<organism evidence="7">
    <name type="scientific">uncultured delta proteobacterium Rifle_16ft_4_minimus_1997</name>
    <dbReference type="NCBI Taxonomy" id="1665176"/>
    <lineage>
        <taxon>Bacteria</taxon>
        <taxon>Deltaproteobacteria</taxon>
        <taxon>environmental samples</taxon>
    </lineage>
</organism>
<reference evidence="7" key="1">
    <citation type="journal article" date="2015" name="ISME J.">
        <title>Aquifer environment selects for microbial species cohorts in sediment and groundwater.</title>
        <authorList>
            <person name="Hug L.A."/>
            <person name="Thomas B.C."/>
            <person name="Brown C.T."/>
            <person name="Frischkorn K.R."/>
            <person name="Williams K.H."/>
            <person name="Tringe S.G."/>
            <person name="Banfield J.F."/>
        </authorList>
    </citation>
    <scope>NUCLEOTIDE SEQUENCE</scope>
</reference>
<dbReference type="InterPro" id="IPR027417">
    <property type="entry name" value="P-loop_NTPase"/>
</dbReference>
<keyword evidence="5" id="KW-0029">Amino-acid transport</keyword>
<keyword evidence="2" id="KW-0813">Transport</keyword>
<proteinExistence type="inferred from homology"/>
<dbReference type="InterPro" id="IPR003593">
    <property type="entry name" value="AAA+_ATPase"/>
</dbReference>
<dbReference type="SMART" id="SM00382">
    <property type="entry name" value="AAA"/>
    <property type="match status" value="1"/>
</dbReference>
<dbReference type="GO" id="GO:0015807">
    <property type="term" value="P:L-amino acid transport"/>
    <property type="evidence" value="ECO:0007669"/>
    <property type="project" value="TreeGrafter"/>
</dbReference>
<keyword evidence="4 7" id="KW-0067">ATP-binding</keyword>
<evidence type="ECO:0000313" key="7">
    <source>
        <dbReference type="EMBL" id="AKQ01521.1"/>
    </source>
</evidence>
<comment type="similarity">
    <text evidence="1">Belongs to the ABC transporter superfamily.</text>
</comment>
<accession>A0A0H4T1P2</accession>
<dbReference type="GO" id="GO:0016887">
    <property type="term" value="F:ATP hydrolysis activity"/>
    <property type="evidence" value="ECO:0007669"/>
    <property type="project" value="InterPro"/>
</dbReference>
<dbReference type="PANTHER" id="PTHR43820">
    <property type="entry name" value="HIGH-AFFINITY BRANCHED-CHAIN AMINO ACID TRANSPORT ATP-BINDING PROTEIN LIVF"/>
    <property type="match status" value="1"/>
</dbReference>
<dbReference type="InterPro" id="IPR017871">
    <property type="entry name" value="ABC_transporter-like_CS"/>
</dbReference>
<dbReference type="AlphaFoldDB" id="A0A0H4T1P2"/>
<dbReference type="PANTHER" id="PTHR43820:SF4">
    <property type="entry name" value="HIGH-AFFINITY BRANCHED-CHAIN AMINO ACID TRANSPORT ATP-BINDING PROTEIN LIVF"/>
    <property type="match status" value="1"/>
</dbReference>
<dbReference type="SUPFAM" id="SSF52540">
    <property type="entry name" value="P-loop containing nucleoside triphosphate hydrolases"/>
    <property type="match status" value="1"/>
</dbReference>